<comment type="caution">
    <text evidence="1">The sequence shown here is derived from an EMBL/GenBank/DDBJ whole genome shotgun (WGS) entry which is preliminary data.</text>
</comment>
<evidence type="ECO:0000313" key="1">
    <source>
        <dbReference type="EMBL" id="GGM26235.1"/>
    </source>
</evidence>
<evidence type="ECO:0000313" key="2">
    <source>
        <dbReference type="Proteomes" id="UP000616499"/>
    </source>
</evidence>
<proteinExistence type="predicted"/>
<dbReference type="EMBL" id="BMNW01000011">
    <property type="protein sequence ID" value="GGM26235.1"/>
    <property type="molecule type" value="Genomic_DNA"/>
</dbReference>
<keyword evidence="2" id="KW-1185">Reference proteome</keyword>
<gene>
    <name evidence="1" type="ORF">GCM10009425_41160</name>
</gene>
<name>A0ABQ2H1F3_9PSED</name>
<protein>
    <recommendedName>
        <fullName evidence="3">XRE family transcriptional regulator</fullName>
    </recommendedName>
</protein>
<organism evidence="1 2">
    <name type="scientific">Pseudomonas asuensis</name>
    <dbReference type="NCBI Taxonomy" id="1825787"/>
    <lineage>
        <taxon>Bacteria</taxon>
        <taxon>Pseudomonadati</taxon>
        <taxon>Pseudomonadota</taxon>
        <taxon>Gammaproteobacteria</taxon>
        <taxon>Pseudomonadales</taxon>
        <taxon>Pseudomonadaceae</taxon>
        <taxon>Pseudomonas</taxon>
    </lineage>
</organism>
<evidence type="ECO:0008006" key="3">
    <source>
        <dbReference type="Google" id="ProtNLM"/>
    </source>
</evidence>
<dbReference type="Proteomes" id="UP000616499">
    <property type="component" value="Unassembled WGS sequence"/>
</dbReference>
<accession>A0ABQ2H1F3</accession>
<dbReference type="RefSeq" id="WP_188868006.1">
    <property type="nucleotide sequence ID" value="NZ_BMNW01000011.1"/>
</dbReference>
<sequence>MTDTRLSPDEFKRIYKAKGWTGLTLAARWNITPQWLSRLGKNTAREIIWDDAVRGLEDLKGSKN</sequence>
<reference evidence="2" key="1">
    <citation type="journal article" date="2019" name="Int. J. Syst. Evol. Microbiol.">
        <title>The Global Catalogue of Microorganisms (GCM) 10K type strain sequencing project: providing services to taxonomists for standard genome sequencing and annotation.</title>
        <authorList>
            <consortium name="The Broad Institute Genomics Platform"/>
            <consortium name="The Broad Institute Genome Sequencing Center for Infectious Disease"/>
            <person name="Wu L."/>
            <person name="Ma J."/>
        </authorList>
    </citation>
    <scope>NUCLEOTIDE SEQUENCE [LARGE SCALE GENOMIC DNA]</scope>
    <source>
        <strain evidence="2">JCM 13501</strain>
    </source>
</reference>